<keyword evidence="10" id="KW-0496">Mitochondrion</keyword>
<comment type="subcellular location">
    <subcellularLocation>
        <location evidence="1">Mitochondrion</location>
    </subcellularLocation>
</comment>
<dbReference type="GO" id="GO:0005759">
    <property type="term" value="C:mitochondrial matrix"/>
    <property type="evidence" value="ECO:0007669"/>
    <property type="project" value="TreeGrafter"/>
</dbReference>
<evidence type="ECO:0000256" key="2">
    <source>
        <dbReference type="ARBA" id="ARBA00018369"/>
    </source>
</evidence>
<evidence type="ECO:0000256" key="11">
    <source>
        <dbReference type="ARBA" id="ARBA00023163"/>
    </source>
</evidence>
<dbReference type="AlphaFoldDB" id="A0AAV8X047"/>
<evidence type="ECO:0000256" key="13">
    <source>
        <dbReference type="ARBA" id="ARBA00031609"/>
    </source>
</evidence>
<dbReference type="GO" id="GO:0034246">
    <property type="term" value="F:mitochondrial transcription factor activity"/>
    <property type="evidence" value="ECO:0007669"/>
    <property type="project" value="TreeGrafter"/>
</dbReference>
<accession>A0AAV8X047</accession>
<keyword evidence="4" id="KW-0489">Methyltransferase</keyword>
<proteinExistence type="predicted"/>
<evidence type="ECO:0000256" key="1">
    <source>
        <dbReference type="ARBA" id="ARBA00004173"/>
    </source>
</evidence>
<dbReference type="GO" id="GO:0003723">
    <property type="term" value="F:RNA binding"/>
    <property type="evidence" value="ECO:0007669"/>
    <property type="project" value="UniProtKB-KW"/>
</dbReference>
<dbReference type="Proteomes" id="UP001162156">
    <property type="component" value="Unassembled WGS sequence"/>
</dbReference>
<keyword evidence="8" id="KW-0809">Transit peptide</keyword>
<evidence type="ECO:0000256" key="14">
    <source>
        <dbReference type="ARBA" id="ARBA00032796"/>
    </source>
</evidence>
<dbReference type="PIRSF" id="PIRSF027833">
    <property type="entry name" value="MtTFB2"/>
    <property type="match status" value="1"/>
</dbReference>
<comment type="caution">
    <text evidence="15">The sequence shown here is derived from an EMBL/GenBank/DDBJ whole genome shotgun (WGS) entry which is preliminary data.</text>
</comment>
<dbReference type="EMBL" id="JANEYF010004144">
    <property type="protein sequence ID" value="KAJ8932073.1"/>
    <property type="molecule type" value="Genomic_DNA"/>
</dbReference>
<evidence type="ECO:0000313" key="15">
    <source>
        <dbReference type="EMBL" id="KAJ8932073.1"/>
    </source>
</evidence>
<evidence type="ECO:0000256" key="8">
    <source>
        <dbReference type="ARBA" id="ARBA00022946"/>
    </source>
</evidence>
<name>A0AAV8X047_9CUCU</name>
<dbReference type="SUPFAM" id="SSF53335">
    <property type="entry name" value="S-adenosyl-L-methionine-dependent methyltransferases"/>
    <property type="match status" value="1"/>
</dbReference>
<gene>
    <name evidence="15" type="ORF">NQ314_014975</name>
</gene>
<dbReference type="PANTHER" id="PTHR11727">
    <property type="entry name" value="DIMETHYLADENOSINE TRANSFERASE"/>
    <property type="match status" value="1"/>
</dbReference>
<keyword evidence="7" id="KW-0694">RNA-binding</keyword>
<keyword evidence="16" id="KW-1185">Reference proteome</keyword>
<protein>
    <recommendedName>
        <fullName evidence="2">Dimethyladenosine transferase 2, mitochondrial</fullName>
    </recommendedName>
    <alternativeName>
        <fullName evidence="12">Mitochondrial 12S rRNA dimethylase 2</fullName>
    </alternativeName>
    <alternativeName>
        <fullName evidence="13">Mitochondrial transcription factor B2</fullName>
    </alternativeName>
    <alternativeName>
        <fullName evidence="14">S-adenosylmethionine-6-N', N'-adenosyl(rRNA) dimethyltransferase 2</fullName>
    </alternativeName>
</protein>
<keyword evidence="9" id="KW-0805">Transcription regulation</keyword>
<organism evidence="15 16">
    <name type="scientific">Rhamnusium bicolor</name>
    <dbReference type="NCBI Taxonomy" id="1586634"/>
    <lineage>
        <taxon>Eukaryota</taxon>
        <taxon>Metazoa</taxon>
        <taxon>Ecdysozoa</taxon>
        <taxon>Arthropoda</taxon>
        <taxon>Hexapoda</taxon>
        <taxon>Insecta</taxon>
        <taxon>Pterygota</taxon>
        <taxon>Neoptera</taxon>
        <taxon>Endopterygota</taxon>
        <taxon>Coleoptera</taxon>
        <taxon>Polyphaga</taxon>
        <taxon>Cucujiformia</taxon>
        <taxon>Chrysomeloidea</taxon>
        <taxon>Cerambycidae</taxon>
        <taxon>Lepturinae</taxon>
        <taxon>Rhagiini</taxon>
        <taxon>Rhamnusium</taxon>
    </lineage>
</organism>
<evidence type="ECO:0000256" key="6">
    <source>
        <dbReference type="ARBA" id="ARBA00022691"/>
    </source>
</evidence>
<dbReference type="GO" id="GO:0000179">
    <property type="term" value="F:rRNA (adenine-N6,N6-)-dimethyltransferase activity"/>
    <property type="evidence" value="ECO:0007669"/>
    <property type="project" value="TreeGrafter"/>
</dbReference>
<evidence type="ECO:0000256" key="5">
    <source>
        <dbReference type="ARBA" id="ARBA00022679"/>
    </source>
</evidence>
<keyword evidence="5" id="KW-0808">Transferase</keyword>
<keyword evidence="3" id="KW-0698">rRNA processing</keyword>
<dbReference type="InterPro" id="IPR029063">
    <property type="entry name" value="SAM-dependent_MTases_sf"/>
</dbReference>
<sequence>MISSFNKEFFRRLKYYQFIRSCHKAEQLKVQTVAKPVKNTRTTHSKRINLFFSKNEDLKELKQYIPSKYFQLKRIGIPENLYLICPSVAKTIVSHLMPTLNLNSNQIICETNAGLGLIATELLENGVKLVRLYESCPDFRLELKDFGTVYPGRVELFTKDIFHLDRYAYMDKQDRANRVESLLKNVSKRSWIDGNNVKNIKCYQGVLSAGPQDNLFAYQNWTILFNLLFDYDLLDKFPRNLFLPWEPPPSKTLQRYYPANLDPDKMYLVKINFKKDIPVPMQNLLPLFYFVRQFYGKGTNRVIPTIEKWVPGCGLNIILPKLKHADYFENINIFTKFRELTPEQILSVFKEMVNYPAYSGSPCTAMIENELLKYETIETSLSDATQLEKNIVEDIEEKLDMI</sequence>
<evidence type="ECO:0000256" key="4">
    <source>
        <dbReference type="ARBA" id="ARBA00022603"/>
    </source>
</evidence>
<dbReference type="InterPro" id="IPR001737">
    <property type="entry name" value="KsgA/Erm"/>
</dbReference>
<dbReference type="GO" id="GO:0006391">
    <property type="term" value="P:transcription initiation at mitochondrial promoter"/>
    <property type="evidence" value="ECO:0007669"/>
    <property type="project" value="TreeGrafter"/>
</dbReference>
<keyword evidence="6" id="KW-0949">S-adenosyl-L-methionine</keyword>
<evidence type="ECO:0000256" key="7">
    <source>
        <dbReference type="ARBA" id="ARBA00022884"/>
    </source>
</evidence>
<evidence type="ECO:0000256" key="9">
    <source>
        <dbReference type="ARBA" id="ARBA00023015"/>
    </source>
</evidence>
<dbReference type="PANTHER" id="PTHR11727:SF13">
    <property type="entry name" value="DIMETHYLADENOSINE TRANSFERASE 2, MITOCHONDRIAL"/>
    <property type="match status" value="1"/>
</dbReference>
<keyword evidence="11" id="KW-0804">Transcription</keyword>
<evidence type="ECO:0000256" key="3">
    <source>
        <dbReference type="ARBA" id="ARBA00022552"/>
    </source>
</evidence>
<evidence type="ECO:0000256" key="10">
    <source>
        <dbReference type="ARBA" id="ARBA00023128"/>
    </source>
</evidence>
<reference evidence="15" key="1">
    <citation type="journal article" date="2023" name="Insect Mol. Biol.">
        <title>Genome sequencing provides insights into the evolution of gene families encoding plant cell wall-degrading enzymes in longhorned beetles.</title>
        <authorList>
            <person name="Shin N.R."/>
            <person name="Okamura Y."/>
            <person name="Kirsch R."/>
            <person name="Pauchet Y."/>
        </authorList>
    </citation>
    <scope>NUCLEOTIDE SEQUENCE</scope>
    <source>
        <strain evidence="15">RBIC_L_NR</strain>
    </source>
</reference>
<evidence type="ECO:0000313" key="16">
    <source>
        <dbReference type="Proteomes" id="UP001162156"/>
    </source>
</evidence>
<dbReference type="Gene3D" id="3.40.50.150">
    <property type="entry name" value="Vaccinia Virus protein VP39"/>
    <property type="match status" value="1"/>
</dbReference>
<evidence type="ECO:0000256" key="12">
    <source>
        <dbReference type="ARBA" id="ARBA00029708"/>
    </source>
</evidence>